<organism evidence="8">
    <name type="scientific">Leviviridae sp</name>
    <dbReference type="NCBI Taxonomy" id="2027243"/>
    <lineage>
        <taxon>Viruses</taxon>
        <taxon>Riboviria</taxon>
        <taxon>Orthornavirae</taxon>
        <taxon>Lenarviricota</taxon>
        <taxon>Leviviricetes</taxon>
        <taxon>Norzivirales</taxon>
        <taxon>Fiersviridae</taxon>
    </lineage>
</organism>
<keyword evidence="3" id="KW-1161">Viral attachment to host cell</keyword>
<dbReference type="InterPro" id="IPR005563">
    <property type="entry name" value="A_protein"/>
</dbReference>
<accession>A0A514CZ57</accession>
<name>A0A514CZ57_9VIRU</name>
<gene>
    <name evidence="8" type="ORF">H2BulkLitter11460_000002</name>
</gene>
<protein>
    <recommendedName>
        <fullName evidence="9">Maturation</fullName>
    </recommendedName>
</protein>
<keyword evidence="2" id="KW-0945">Host-virus interaction</keyword>
<evidence type="ECO:0000313" key="8">
    <source>
        <dbReference type="EMBL" id="QDH86647.1"/>
    </source>
</evidence>
<keyword evidence="4" id="KW-0946">Virion</keyword>
<proteinExistence type="inferred from homology"/>
<evidence type="ECO:0000256" key="5">
    <source>
        <dbReference type="ARBA" id="ARBA00023104"/>
    </source>
</evidence>
<evidence type="ECO:0008006" key="9">
    <source>
        <dbReference type="Google" id="ProtNLM"/>
    </source>
</evidence>
<dbReference type="GO" id="GO:0039666">
    <property type="term" value="P:virion attachment to host cell pilus"/>
    <property type="evidence" value="ECO:0007669"/>
    <property type="project" value="UniProtKB-KW"/>
</dbReference>
<evidence type="ECO:0000256" key="6">
    <source>
        <dbReference type="ARBA" id="ARBA00023296"/>
    </source>
</evidence>
<evidence type="ECO:0000256" key="3">
    <source>
        <dbReference type="ARBA" id="ARBA00022804"/>
    </source>
</evidence>
<sequence>MQNISMWTPSKFLITNFPGSTSETLTSSRTFVRTQSGYTGAKPSKLIHPKPIHAYTFNCHDFRLERSGNSTNTQGKLVQTYQGPILAPTATSLPNMIPAFDSTALYNECLAKLGEKVRGSVDLSVDLAERHKTAKMVNLTYRFLEAFRNGVQKESARYYKSKLFSALAATQKAKLIANAWLEIQYGWKPMLSTIYGLADESIRRVSHAAERYRVSAKGIYNPDKIVMPTYGGNVTYPIDKADLQVSVSIGCYIQQPSWSLDKFTSLNPYSLAWELLPYSFVVDWFYNLGGYLRSMETAVVYDNRFVSGWRTDYMGGSVTIKRQTMDRSQGLLVDNTTGYYKLTSINRTFLTQYPAPRLPSLKAELGSSRMLSAAALLAGFLSTRKH</sequence>
<reference evidence="8" key="1">
    <citation type="submission" date="2019-05" db="EMBL/GenBank/DDBJ databases">
        <title>Metatranscriptomic reconstruction reveals RNA viruses with the potential to shape carbon cycling in soil.</title>
        <authorList>
            <person name="Starr E.P."/>
            <person name="Nuccio E."/>
            <person name="Pett-Ridge J."/>
            <person name="Banfield J.F."/>
            <person name="Firestone M.K."/>
        </authorList>
    </citation>
    <scope>NUCLEOTIDE SEQUENCE</scope>
    <source>
        <strain evidence="8">H2_Bulk_Litter_11_460</strain>
    </source>
</reference>
<comment type="subcellular location">
    <subcellularLocation>
        <location evidence="1">Virion</location>
    </subcellularLocation>
</comment>
<dbReference type="EMBL" id="MN032821">
    <property type="protein sequence ID" value="QDH86647.1"/>
    <property type="molecule type" value="Genomic_RNA"/>
</dbReference>
<keyword evidence="5" id="KW-1175">Viral attachment to host cell pilus</keyword>
<evidence type="ECO:0000256" key="4">
    <source>
        <dbReference type="ARBA" id="ARBA00022844"/>
    </source>
</evidence>
<evidence type="ECO:0000256" key="7">
    <source>
        <dbReference type="ARBA" id="ARBA00035110"/>
    </source>
</evidence>
<comment type="similarity">
    <text evidence="7">Belongs to the Leviviricetes maturation protein family.</text>
</comment>
<evidence type="ECO:0000256" key="1">
    <source>
        <dbReference type="ARBA" id="ARBA00004328"/>
    </source>
</evidence>
<dbReference type="GO" id="GO:0044423">
    <property type="term" value="C:virion component"/>
    <property type="evidence" value="ECO:0007669"/>
    <property type="project" value="UniProtKB-KW"/>
</dbReference>
<dbReference type="Pfam" id="PF03863">
    <property type="entry name" value="Phage_mat-A"/>
    <property type="match status" value="2"/>
</dbReference>
<keyword evidence="6" id="KW-1160">Virus entry into host cell</keyword>
<evidence type="ECO:0000256" key="2">
    <source>
        <dbReference type="ARBA" id="ARBA00022581"/>
    </source>
</evidence>